<feature type="repeat" description="ANK" evidence="7">
    <location>
        <begin position="760"/>
        <end position="792"/>
    </location>
</feature>
<feature type="repeat" description="ANK" evidence="7">
    <location>
        <begin position="463"/>
        <end position="485"/>
    </location>
</feature>
<dbReference type="Pfam" id="PF12796">
    <property type="entry name" value="Ank_2"/>
    <property type="match status" value="4"/>
</dbReference>
<feature type="repeat" description="ANK" evidence="7">
    <location>
        <begin position="796"/>
        <end position="828"/>
    </location>
</feature>
<keyword evidence="7" id="KW-0040">ANK repeat</keyword>
<keyword evidence="4" id="KW-0548">Nucleotidyltransferase</keyword>
<feature type="domain" description="PARP alpha-helical" evidence="11">
    <location>
        <begin position="2215"/>
        <end position="2353"/>
    </location>
</feature>
<evidence type="ECO:0000259" key="10">
    <source>
        <dbReference type="PROSITE" id="PS51059"/>
    </source>
</evidence>
<evidence type="ECO:0000259" key="12">
    <source>
        <dbReference type="PROSITE" id="PS51977"/>
    </source>
</evidence>
<feature type="region of interest" description="Disordered" evidence="9">
    <location>
        <begin position="279"/>
        <end position="383"/>
    </location>
</feature>
<keyword evidence="3 8" id="KW-0808">Transferase</keyword>
<feature type="region of interest" description="Disordered" evidence="9">
    <location>
        <begin position="114"/>
        <end position="143"/>
    </location>
</feature>
<dbReference type="InterPro" id="IPR004102">
    <property type="entry name" value="Poly(ADP-ribose)pol_reg_dom"/>
</dbReference>
<dbReference type="SUPFAM" id="SSF48403">
    <property type="entry name" value="Ankyrin repeat"/>
    <property type="match status" value="4"/>
</dbReference>
<dbReference type="Pfam" id="PF00023">
    <property type="entry name" value="Ank"/>
    <property type="match status" value="3"/>
</dbReference>
<evidence type="ECO:0000256" key="3">
    <source>
        <dbReference type="ARBA" id="ARBA00022679"/>
    </source>
</evidence>
<gene>
    <name evidence="13" type="ORF">ZHD862_LOCUS24424</name>
</gene>
<dbReference type="CDD" id="cd07997">
    <property type="entry name" value="WGR_PARP"/>
    <property type="match status" value="1"/>
</dbReference>
<proteinExistence type="predicted"/>
<feature type="compositionally biased region" description="Basic and acidic residues" evidence="9">
    <location>
        <begin position="1"/>
        <end position="10"/>
    </location>
</feature>
<dbReference type="Gene3D" id="3.90.228.10">
    <property type="match status" value="1"/>
</dbReference>
<evidence type="ECO:0000256" key="9">
    <source>
        <dbReference type="SAM" id="MobiDB-lite"/>
    </source>
</evidence>
<evidence type="ECO:0000313" key="13">
    <source>
        <dbReference type="EMBL" id="CAF1232094.1"/>
    </source>
</evidence>
<dbReference type="InterPro" id="IPR002110">
    <property type="entry name" value="Ankyrin_rpt"/>
</dbReference>
<keyword evidence="2 8" id="KW-0328">Glycosyltransferase</keyword>
<evidence type="ECO:0000256" key="2">
    <source>
        <dbReference type="ARBA" id="ARBA00022676"/>
    </source>
</evidence>
<feature type="repeat" description="ANK" evidence="7">
    <location>
        <begin position="1383"/>
        <end position="1421"/>
    </location>
</feature>
<sequence length="2594" mass="297924">MSNWSDDGKRKMINKKTSFKKFDKVKESSSSEEESDEEMIDMPTRRSAKKNEVKTTVNNKRKKIQSKNINTRGKSRKKVVQTGLDGKYWNDVASGRHANGGVLNYRKLNGDDVSSSSSESSFEDTASTFSKSSSSDDDDDDDNNDILYENKTFITCRSPSDSFYLCQVLQDVYIYTKKIRIRWCSIVGDNSDETKIGINTRFQVDYMDTLDSDTILTSISDVIYHDDDNTISLKKEDIVETKRLLEKSIRSVSFSSNDMMDLSTEHRTTKKMANHIRFESTSEGESSSSSSSSQSSTTISKTNKKRKRASNQQKSRKQAAKKRARKTSDTTDGVVRKRGRAKSTIKRTVRLTKRRKEKVSSEKSDNEDETSKPTKKTKKSTTIPKAQLFKVHSNRLLKENTTITKYNKEPFFEDNLSVPFISSFIQSKLTIRAVIINDSKLLKSLINDVHHVCSVHVTRSLYNDLSALHYAIKNNNINMVKILLDDIKSPKKNRCPFPTISMTTQSTGRANIHTFGFRTAPIMASRGAKEGNNALNKDQMTAEQYHNGTEIISYGFKNNCSHEIYDLLCKSFENTRNTIYDNIHKIIQAGHRKLAASIIDEIKDNTFHGFNYLHHQVLLYDNEDITINRATSVIKKTRANFMITPIHCAAINPNAKYLKQLLNTMPEYNILDKYERRPIHFAAACEGSDPLEYLLSKHVDFNDVDRGGNSPLHIAVMNGRAINAELLLRTAKEKSTLNEAEDQIIHEKFGLASINRMNKSRFYPLHLAVLNDHLNCVQVLHEYGANVDIFTSTSSGKLTPLMLACQKGYLNIVQYLIENGAKVEARDRFQRTPLIHACMCGNAHIVSYLLRLGANGNVYDSSLNTALHYAIANGWYFCVRLLLEADANLNCVNLWQTTCLAAGFLKGHYGLCDYLLTDHNVDINFKTDDGLTLVMLTVGLEITSSAVEQLEYVVMKHKADCTTTDANGSNAFHYLAGNISGQDTRNMDEDAKKTLHDNYFKMAKILLSNKCDPNKMNNKAQTPLMLALEAGNFILVDYLIDNGKIDINSDISHDGKTLLHYFAKKCHKYDLIQSLLKLPINDEIKKMGQIFDNNGRTPFHYCASKFNEFCERYKSSKGKDQLKKSYQSIVQMIEYCLESAECNPDIEIQTTNDFKKSNEDDNDTDDIDEDGNVSDEDQEAEEETDDNDDDDNEDQEDNDENEQISNENSQQIDDNFVVNNEKSDLKLKETSIFYLLRTVPFVDNTIKHPLEIFLKKSKNLNVLHHKTHRTPLLEAIYLRQFQTAEMLIHNSSCDINLSTSNLLNERQNTPLILACKLQLISVVRNLLEHRKCNITSYDYKKNQAIHYYLQTSNRSNEYLDILNIFIKKLKLTTINALNISGKHQRTPLHIATYHNLGTIDAITDVEKLLIENGSDLMIQDDLGNIPLHNVFLNKNIGDDPVELCVLIMKAMKYKSMDTINNDRNTPLHLAVAKCSTVCVMLLQQHNASLLIENKLSNSIIGTCIASDHLNLFITFLQQSIDIDLAKLHKLLIENSSSLKTNEEISTTQQNLFPRQVVTRRLLVANRFPRQKAPRKQLAIKQIQTLVTKKEKPLKTVNNNIWKWKYSEIENSKEFNQYSLIYLIIERDWQGALSLILNEIDRFHLTYIQIIEAAILNNKLNLVHRLLLRLKDELNINETNSHKQNLFHLIANMNEYNETLLKQILLFLYEYDFNWNKSDEYGSYPLHYACVKQNFIFIDFLREKYPRIFNLNQTDSFDNTANSLLFWSLPYKTSFSNEKLRLLITSGKQLDCLCNYNNEIAMNPWSFGYIDSPIEDKSYPPTKSNNIRTSPLIHAIVHNNFQLVKFLLELNTDVNYSDENKQTPFMHAVLQNNIDIVKLLLNKDYSPDDNQTPTQQPVNYRRGPRSKARKGKFFLGVTTNDTTTDTDEASNDKTSKKFQRTSLVNLNATDIHGRTCIHHLIQPFPDGSYTNNIDLLRLLHSCGASLTTTDLSGLTPLDYSIKNNCQHLYDELTKLIRNKTSSIKTTKEKFSINDPNKKLLDKIDFYNDAQNLINEYISNHPTNKSNNIEYKVDRLSGMSLTGEILIDTDKNEPYDVRLTKTDVNYGTYGLYNFYRMQIIKHKSKNNLYFLFTRWGRIGNDEGQHQLTPYSTFDECRKEFLKVFREKTGNSWKDTDQFQTKPKKYSLVRLNEREMKKYSNVPIDFDRLLAEHEHPSSQLQSSIYKNFIRTLINRQAFRNNIHKTQLDIEWMPVSQLKRETLEKARDLLIKIKETIEKKNNFATENQHKKTSDQKNEIKSILESIYQYTNEYYTLIPQNGYSDEKLAVIDNEDLLKAQEKILDDLFELELSYKILLGAQANLKSISPLDYLYKSMNCQFQGLNKDDIDSQLILRYIWTSAPDIQIEQIFKIARPNEDERLTKCNLSNHYLLWHGTGICNLISILTRGLLGGSLAARATGSLFGTGIYTADTFAKSLGYCSGVKQNDGERCFMLLCEVALGNIKEVGIQRNNDEEEEDDDDDDDKPLDFKKFQSRKGVGRRIPDPKHTITRNYGVQIPLGQLIDNKDFGGNYYGLNYNEFIVYDEAQVALRYLVQFRR</sequence>
<dbReference type="PROSITE" id="PS51059">
    <property type="entry name" value="PARP_CATALYTIC"/>
    <property type="match status" value="1"/>
</dbReference>
<dbReference type="EC" id="2.4.2.-" evidence="8"/>
<feature type="repeat" description="ANK" evidence="7">
    <location>
        <begin position="1826"/>
        <end position="1858"/>
    </location>
</feature>
<evidence type="ECO:0000256" key="1">
    <source>
        <dbReference type="ARBA" id="ARBA00004123"/>
    </source>
</evidence>
<protein>
    <recommendedName>
        <fullName evidence="8">Poly [ADP-ribose] polymerase</fullName>
        <shortName evidence="8">PARP</shortName>
        <ecNumber evidence="8">2.4.2.-</ecNumber>
    </recommendedName>
</protein>
<feature type="compositionally biased region" description="Acidic residues" evidence="9">
    <location>
        <begin position="1160"/>
        <end position="1202"/>
    </location>
</feature>
<feature type="domain" description="WGR" evidence="12">
    <location>
        <begin position="2080"/>
        <end position="2183"/>
    </location>
</feature>
<dbReference type="Gene3D" id="1.25.40.20">
    <property type="entry name" value="Ankyrin repeat-containing domain"/>
    <property type="match status" value="8"/>
</dbReference>
<dbReference type="SUPFAM" id="SSF56399">
    <property type="entry name" value="ADP-ribosylation"/>
    <property type="match status" value="1"/>
</dbReference>
<dbReference type="GO" id="GO:0005730">
    <property type="term" value="C:nucleolus"/>
    <property type="evidence" value="ECO:0007669"/>
    <property type="project" value="TreeGrafter"/>
</dbReference>
<dbReference type="InterPro" id="IPR036770">
    <property type="entry name" value="Ankyrin_rpt-contain_sf"/>
</dbReference>
<comment type="caution">
    <text evidence="13">The sequence shown here is derived from an EMBL/GenBank/DDBJ whole genome shotgun (WGS) entry which is preliminary data.</text>
</comment>
<dbReference type="PROSITE" id="PS51977">
    <property type="entry name" value="WGR"/>
    <property type="match status" value="1"/>
</dbReference>
<feature type="compositionally biased region" description="Basic and acidic residues" evidence="9">
    <location>
        <begin position="20"/>
        <end position="29"/>
    </location>
</feature>
<evidence type="ECO:0000256" key="6">
    <source>
        <dbReference type="ARBA" id="ARBA00023242"/>
    </source>
</evidence>
<dbReference type="Pfam" id="PF00644">
    <property type="entry name" value="PARP"/>
    <property type="match status" value="1"/>
</dbReference>
<accession>A0A814YQU3</accession>
<dbReference type="Pfam" id="PF05406">
    <property type="entry name" value="WGR"/>
    <property type="match status" value="1"/>
</dbReference>
<dbReference type="GO" id="GO:0006302">
    <property type="term" value="P:double-strand break repair"/>
    <property type="evidence" value="ECO:0007669"/>
    <property type="project" value="TreeGrafter"/>
</dbReference>
<dbReference type="PROSITE" id="PS50297">
    <property type="entry name" value="ANK_REP_REGION"/>
    <property type="match status" value="5"/>
</dbReference>
<dbReference type="GO" id="GO:0003950">
    <property type="term" value="F:NAD+ poly-ADP-ribosyltransferase activity"/>
    <property type="evidence" value="ECO:0007669"/>
    <property type="project" value="UniProtKB-UniRule"/>
</dbReference>
<feature type="region of interest" description="Disordered" evidence="9">
    <location>
        <begin position="1"/>
        <end position="77"/>
    </location>
</feature>
<dbReference type="PANTHER" id="PTHR10459:SF108">
    <property type="entry name" value="POLY [ADP-RIBOSE] POLYMERASE"/>
    <property type="match status" value="1"/>
</dbReference>
<keyword evidence="6" id="KW-0539">Nucleus</keyword>
<feature type="compositionally biased region" description="Low complexity" evidence="9">
    <location>
        <begin position="279"/>
        <end position="300"/>
    </location>
</feature>
<feature type="compositionally biased region" description="Low complexity" evidence="9">
    <location>
        <begin position="114"/>
        <end position="133"/>
    </location>
</feature>
<comment type="subcellular location">
    <subcellularLocation>
        <location evidence="1">Nucleus</location>
    </subcellularLocation>
</comment>
<feature type="compositionally biased region" description="Basic residues" evidence="9">
    <location>
        <begin position="336"/>
        <end position="357"/>
    </location>
</feature>
<dbReference type="Gene3D" id="2.20.140.10">
    <property type="entry name" value="WGR domain"/>
    <property type="match status" value="1"/>
</dbReference>
<dbReference type="GO" id="GO:0016779">
    <property type="term" value="F:nucleotidyltransferase activity"/>
    <property type="evidence" value="ECO:0007669"/>
    <property type="project" value="UniProtKB-KW"/>
</dbReference>
<evidence type="ECO:0000256" key="7">
    <source>
        <dbReference type="PROSITE-ProRule" id="PRU00023"/>
    </source>
</evidence>
<feature type="region of interest" description="Disordered" evidence="9">
    <location>
        <begin position="1884"/>
        <end position="1904"/>
    </location>
</feature>
<dbReference type="Proteomes" id="UP000663864">
    <property type="component" value="Unassembled WGS sequence"/>
</dbReference>
<evidence type="ECO:0000313" key="14">
    <source>
        <dbReference type="Proteomes" id="UP000663864"/>
    </source>
</evidence>
<feature type="compositionally biased region" description="Basic and acidic residues" evidence="9">
    <location>
        <begin position="358"/>
        <end position="372"/>
    </location>
</feature>
<dbReference type="InterPro" id="IPR012317">
    <property type="entry name" value="Poly(ADP-ribose)pol_cat_dom"/>
</dbReference>
<dbReference type="PROSITE" id="PS50088">
    <property type="entry name" value="ANK_REPEAT"/>
    <property type="match status" value="9"/>
</dbReference>
<dbReference type="SUPFAM" id="SSF142921">
    <property type="entry name" value="WGR domain-like"/>
    <property type="match status" value="1"/>
</dbReference>
<dbReference type="PROSITE" id="PS51060">
    <property type="entry name" value="PARP_ALPHA_HD"/>
    <property type="match status" value="1"/>
</dbReference>
<dbReference type="InterPro" id="IPR036930">
    <property type="entry name" value="WGR_dom_sf"/>
</dbReference>
<dbReference type="SUPFAM" id="SSF47587">
    <property type="entry name" value="Domain of poly(ADP-ribose) polymerase"/>
    <property type="match status" value="1"/>
</dbReference>
<feature type="repeat" description="ANK" evidence="7">
    <location>
        <begin position="862"/>
        <end position="894"/>
    </location>
</feature>
<dbReference type="GO" id="GO:0070212">
    <property type="term" value="P:protein poly-ADP-ribosylation"/>
    <property type="evidence" value="ECO:0007669"/>
    <property type="project" value="TreeGrafter"/>
</dbReference>
<feature type="region of interest" description="Disordered" evidence="9">
    <location>
        <begin position="1151"/>
        <end position="1217"/>
    </location>
</feature>
<dbReference type="PANTHER" id="PTHR10459">
    <property type="entry name" value="DNA LIGASE"/>
    <property type="match status" value="1"/>
</dbReference>
<organism evidence="13 14">
    <name type="scientific">Rotaria sordida</name>
    <dbReference type="NCBI Taxonomy" id="392033"/>
    <lineage>
        <taxon>Eukaryota</taxon>
        <taxon>Metazoa</taxon>
        <taxon>Spiralia</taxon>
        <taxon>Gnathifera</taxon>
        <taxon>Rotifera</taxon>
        <taxon>Eurotatoria</taxon>
        <taxon>Bdelloidea</taxon>
        <taxon>Philodinida</taxon>
        <taxon>Philodinidae</taxon>
        <taxon>Rotaria</taxon>
    </lineage>
</organism>
<dbReference type="InterPro" id="IPR036616">
    <property type="entry name" value="Poly(ADP-ribose)pol_reg_dom_sf"/>
</dbReference>
<dbReference type="InterPro" id="IPR008893">
    <property type="entry name" value="WGR_domain"/>
</dbReference>
<evidence type="ECO:0000256" key="5">
    <source>
        <dbReference type="ARBA" id="ARBA00023027"/>
    </source>
</evidence>
<name>A0A814YQU3_9BILA</name>
<dbReference type="SMART" id="SM00248">
    <property type="entry name" value="ANK"/>
    <property type="match status" value="24"/>
</dbReference>
<dbReference type="InterPro" id="IPR050800">
    <property type="entry name" value="ARTD/PARP"/>
</dbReference>
<keyword evidence="5 8" id="KW-0520">NAD</keyword>
<dbReference type="EMBL" id="CAJNOT010001660">
    <property type="protein sequence ID" value="CAF1232094.1"/>
    <property type="molecule type" value="Genomic_DNA"/>
</dbReference>
<dbReference type="GO" id="GO:1990404">
    <property type="term" value="F:NAD+-protein mono-ADP-ribosyltransferase activity"/>
    <property type="evidence" value="ECO:0007669"/>
    <property type="project" value="TreeGrafter"/>
</dbReference>
<feature type="repeat" description="ANK" evidence="7">
    <location>
        <begin position="1019"/>
        <end position="1043"/>
    </location>
</feature>
<dbReference type="Pfam" id="PF13637">
    <property type="entry name" value="Ank_4"/>
    <property type="match status" value="1"/>
</dbReference>
<dbReference type="Pfam" id="PF02877">
    <property type="entry name" value="PARP_reg"/>
    <property type="match status" value="1"/>
</dbReference>
<feature type="repeat" description="ANK" evidence="7">
    <location>
        <begin position="829"/>
        <end position="861"/>
    </location>
</feature>
<evidence type="ECO:0000256" key="8">
    <source>
        <dbReference type="RuleBase" id="RU362114"/>
    </source>
</evidence>
<evidence type="ECO:0000259" key="11">
    <source>
        <dbReference type="PROSITE" id="PS51060"/>
    </source>
</evidence>
<feature type="compositionally biased region" description="Polar residues" evidence="9">
    <location>
        <begin position="1887"/>
        <end position="1897"/>
    </location>
</feature>
<dbReference type="Gene3D" id="1.20.142.10">
    <property type="entry name" value="Poly(ADP-ribose) polymerase, regulatory domain"/>
    <property type="match status" value="1"/>
</dbReference>
<feature type="compositionally biased region" description="Basic residues" evidence="9">
    <location>
        <begin position="302"/>
        <end position="325"/>
    </location>
</feature>
<evidence type="ECO:0000256" key="4">
    <source>
        <dbReference type="ARBA" id="ARBA00022695"/>
    </source>
</evidence>
<feature type="domain" description="PARP catalytic" evidence="10">
    <location>
        <begin position="2363"/>
        <end position="2594"/>
    </location>
</feature>
<feature type="compositionally biased region" description="Acidic residues" evidence="9">
    <location>
        <begin position="30"/>
        <end position="40"/>
    </location>
</feature>
<feature type="repeat" description="ANK" evidence="7">
    <location>
        <begin position="707"/>
        <end position="739"/>
    </location>
</feature>
<reference evidence="13" key="1">
    <citation type="submission" date="2021-02" db="EMBL/GenBank/DDBJ databases">
        <authorList>
            <person name="Nowell W R."/>
        </authorList>
    </citation>
    <scope>NUCLEOTIDE SEQUENCE</scope>
</reference>
<dbReference type="SMART" id="SM00773">
    <property type="entry name" value="WGR"/>
    <property type="match status" value="1"/>
</dbReference>